<dbReference type="KEGG" id="bsto:C0V70_01345"/>
<dbReference type="OrthoDB" id="9762792at2"/>
<dbReference type="AlphaFoldDB" id="A0A2K9NMP1"/>
<organism evidence="1 2">
    <name type="scientific">Bacteriovorax stolpii</name>
    <name type="common">Bdellovibrio stolpii</name>
    <dbReference type="NCBI Taxonomy" id="960"/>
    <lineage>
        <taxon>Bacteria</taxon>
        <taxon>Pseudomonadati</taxon>
        <taxon>Bdellovibrionota</taxon>
        <taxon>Bacteriovoracia</taxon>
        <taxon>Bacteriovoracales</taxon>
        <taxon>Bacteriovoracaceae</taxon>
        <taxon>Bacteriovorax</taxon>
    </lineage>
</organism>
<dbReference type="Proteomes" id="UP000235584">
    <property type="component" value="Chromosome"/>
</dbReference>
<proteinExistence type="predicted"/>
<gene>
    <name evidence="1" type="ORF">C0V70_01345</name>
</gene>
<keyword evidence="2" id="KW-1185">Reference proteome</keyword>
<dbReference type="InterPro" id="IPR038726">
    <property type="entry name" value="PDDEXK_AddAB-type"/>
</dbReference>
<protein>
    <submittedName>
        <fullName evidence="1">Uncharacterized protein</fullName>
    </submittedName>
</protein>
<dbReference type="InterPro" id="IPR011604">
    <property type="entry name" value="PDDEXK-like_dom_sf"/>
</dbReference>
<sequence>MLEVVFYDSNQDLLSKMQKESAPLVICPSPLIADNLRNLLPELEIITISKWTADHLKGLGLVRARKSELMVKLSAVWKHYFPNEKTTIFLESFELFTELRSFTLNLELLAEFFKELDETIVKSILVFWTYLDQEKLVDEHASYKKVTESKLHRPMWFVGFKHMSGVQLDMVKVLSEEQEVDVFFPAPVYNEALPNDWIKWLSQEEPEARKKEVIPTQVSVLPKGKGNVILNKFFESHSTYDLLLAGTRVGLVGFQEAQRKNSFFKTTEDLFASETEWLIGDLRQKLKDVKSYTATELDLHLDALKINTQEKGEYRKFKVIDLAKEALASYSEFQSLIDHFAIDILEIIVGLNSPRVSFITLEEKIQRSFLDMNALNFRNDQKPLAVLATGSLGGFRANEKILSEAMTKALRAIGPIKRAGLEFLFHKYELLSVLGHPETILLIEEQVLETDLSWREVLKNFDVQDLDLGVKYSIKKIHEYLLPKMKEGPFSQKTFSASKLQTFIDCPQKFYFTHIEKLDNRPMERASLGPDELGNLEHQIIADYFLEIAANITEEIKLDLHQAICVRVFNEYLSTSKLVLTETEKARSYNEIMHYTWNGIVFLLDLIRLKNITTIKFEVPLGQNPWNLHGSIDCLMISADNKVSILDFKRSSSAAGTKTETVEFKKIQLWVYLLVLKHQGHEIDAFGYLNLSDLTDDKLFFDTDEAQKLLGASLENVATVVETTIADIQTMKIFRPNPRENKVCHFCPVNLFCLKGGTCES</sequence>
<dbReference type="EMBL" id="CP025704">
    <property type="protein sequence ID" value="AUN96768.1"/>
    <property type="molecule type" value="Genomic_DNA"/>
</dbReference>
<reference evidence="1 2" key="1">
    <citation type="submission" date="2018-01" db="EMBL/GenBank/DDBJ databases">
        <title>Complete genome sequence of Bacteriovorax stolpii DSM12778.</title>
        <authorList>
            <person name="Tang B."/>
            <person name="Chang J."/>
        </authorList>
    </citation>
    <scope>NUCLEOTIDE SEQUENCE [LARGE SCALE GENOMIC DNA]</scope>
    <source>
        <strain evidence="1 2">DSM 12778</strain>
    </source>
</reference>
<accession>A0A2K9NMP1</accession>
<dbReference type="Pfam" id="PF12705">
    <property type="entry name" value="PDDEXK_1"/>
    <property type="match status" value="1"/>
</dbReference>
<name>A0A2K9NMP1_BACTC</name>
<evidence type="ECO:0000313" key="2">
    <source>
        <dbReference type="Proteomes" id="UP000235584"/>
    </source>
</evidence>
<dbReference type="Gene3D" id="3.90.320.10">
    <property type="match status" value="1"/>
</dbReference>
<evidence type="ECO:0000313" key="1">
    <source>
        <dbReference type="EMBL" id="AUN96768.1"/>
    </source>
</evidence>
<dbReference type="RefSeq" id="WP_102242063.1">
    <property type="nucleotide sequence ID" value="NZ_CP025704.1"/>
</dbReference>